<reference evidence="1 2" key="1">
    <citation type="submission" date="2021-03" db="EMBL/GenBank/DDBJ databases">
        <title>Sequencing the genomes of 1000 actinobacteria strains.</title>
        <authorList>
            <person name="Klenk H.-P."/>
        </authorList>
    </citation>
    <scope>NUCLEOTIDE SEQUENCE [LARGE SCALE GENOMIC DNA]</scope>
    <source>
        <strain evidence="1 2">DSM 45510</strain>
    </source>
</reference>
<comment type="caution">
    <text evidence="1">The sequence shown here is derived from an EMBL/GenBank/DDBJ whole genome shotgun (WGS) entry which is preliminary data.</text>
</comment>
<evidence type="ECO:0000313" key="1">
    <source>
        <dbReference type="EMBL" id="MBP2184320.1"/>
    </source>
</evidence>
<dbReference type="Proteomes" id="UP000741013">
    <property type="component" value="Unassembled WGS sequence"/>
</dbReference>
<name>A0ABS4PY18_9PSEU</name>
<organism evidence="1 2">
    <name type="scientific">Amycolatopsis magusensis</name>
    <dbReference type="NCBI Taxonomy" id="882444"/>
    <lineage>
        <taxon>Bacteria</taxon>
        <taxon>Bacillati</taxon>
        <taxon>Actinomycetota</taxon>
        <taxon>Actinomycetes</taxon>
        <taxon>Pseudonocardiales</taxon>
        <taxon>Pseudonocardiaceae</taxon>
        <taxon>Amycolatopsis</taxon>
    </lineage>
</organism>
<evidence type="ECO:0000313" key="2">
    <source>
        <dbReference type="Proteomes" id="UP000741013"/>
    </source>
</evidence>
<sequence length="39" mass="4427">MLLILTMFAVLMIGPVLLERLEHRMVPPPRPSTADEELP</sequence>
<dbReference type="EMBL" id="JAGGMS010000001">
    <property type="protein sequence ID" value="MBP2184320.1"/>
    <property type="molecule type" value="Genomic_DNA"/>
</dbReference>
<protein>
    <submittedName>
        <fullName evidence="1">Uncharacterized protein</fullName>
    </submittedName>
</protein>
<keyword evidence="2" id="KW-1185">Reference proteome</keyword>
<proteinExistence type="predicted"/>
<gene>
    <name evidence="1" type="ORF">JOM49_005846</name>
</gene>
<accession>A0ABS4PY18</accession>